<dbReference type="AlphaFoldDB" id="A0A857N6A4"/>
<dbReference type="EMBL" id="CP047901">
    <property type="protein sequence ID" value="QHO63626.1"/>
    <property type="molecule type" value="Genomic_DNA"/>
</dbReference>
<name>A0A857N6A4_9BACT</name>
<reference evidence="2" key="1">
    <citation type="journal article" date="2020" name="Microorganisms">
        <title>Complete Genome of a Member of a New Bacterial Lineage in the Microgenomates Group Reveals an Unusual Nucleotide Composition Disparity Between Two Strands of DNA and Limited Metabolic Potential.</title>
        <authorList>
            <person name="Kadnikov V.V."/>
            <person name="Mardanov A.V."/>
            <person name="Beletsky A.V."/>
            <person name="Karnachuk O.V."/>
            <person name="Ravin N.V."/>
        </authorList>
    </citation>
    <scope>NUCLEOTIDE SEQUENCE [LARGE SCALE GENOMIC DNA]</scope>
</reference>
<protein>
    <recommendedName>
        <fullName evidence="3">Pentapeptide repeat-containing protein</fullName>
    </recommendedName>
</protein>
<sequence length="191" mass="21434">MIWKSKHIGEKQLVGVRLVNDSFLNLRFAGVELKLSSFEKCLFKECDFSGVIIQDSGFIDVDFQGSRISNLDLSVGYFKGVKFDEVVAEGTVFRQLRKSDEKLEWMDMRKTSFVKADLSSAIFMKCRLNEADFRGAKLERCVFEGCDLSEANFSEAQLAGVNFEGSRIDKTVLDMSGFVSLGQAKGFVLSD</sequence>
<accession>A0A857N6A4</accession>
<gene>
    <name evidence="1" type="ORF">MICH65_0645</name>
</gene>
<organism evidence="1 2">
    <name type="scientific">Candidatus Chazhemtobacterium aquaticus</name>
    <dbReference type="NCBI Taxonomy" id="2715735"/>
    <lineage>
        <taxon>Bacteria</taxon>
        <taxon>Candidatus Chazhemtobacteraceae</taxon>
        <taxon>Candidatus Chazhemtobacterium</taxon>
    </lineage>
</organism>
<dbReference type="Gene3D" id="2.160.20.80">
    <property type="entry name" value="E3 ubiquitin-protein ligase SopA"/>
    <property type="match status" value="1"/>
</dbReference>
<proteinExistence type="predicted"/>
<evidence type="ECO:0008006" key="3">
    <source>
        <dbReference type="Google" id="ProtNLM"/>
    </source>
</evidence>
<dbReference type="PANTHER" id="PTHR14136:SF17">
    <property type="entry name" value="BTB_POZ DOMAIN-CONTAINING PROTEIN KCTD9"/>
    <property type="match status" value="1"/>
</dbReference>
<dbReference type="SUPFAM" id="SSF141571">
    <property type="entry name" value="Pentapeptide repeat-like"/>
    <property type="match status" value="1"/>
</dbReference>
<dbReference type="PANTHER" id="PTHR14136">
    <property type="entry name" value="BTB_POZ DOMAIN-CONTAINING PROTEIN KCTD9"/>
    <property type="match status" value="1"/>
</dbReference>
<evidence type="ECO:0000313" key="1">
    <source>
        <dbReference type="EMBL" id="QHO63626.1"/>
    </source>
</evidence>
<evidence type="ECO:0000313" key="2">
    <source>
        <dbReference type="Proteomes" id="UP000463983"/>
    </source>
</evidence>
<dbReference type="RefSeq" id="WP_161931999.1">
    <property type="nucleotide sequence ID" value="NZ_CP047901.1"/>
</dbReference>
<dbReference type="InterPro" id="IPR001646">
    <property type="entry name" value="5peptide_repeat"/>
</dbReference>
<dbReference type="Proteomes" id="UP000463983">
    <property type="component" value="Chromosome"/>
</dbReference>
<keyword evidence="2" id="KW-1185">Reference proteome</keyword>
<dbReference type="InterPro" id="IPR051082">
    <property type="entry name" value="Pentapeptide-BTB/POZ_domain"/>
</dbReference>
<dbReference type="Pfam" id="PF00805">
    <property type="entry name" value="Pentapeptide"/>
    <property type="match status" value="1"/>
</dbReference>
<dbReference type="KEGG" id="caqa:MICH65_0645"/>